<reference evidence="3 4" key="1">
    <citation type="submission" date="2023-07" db="EMBL/GenBank/DDBJ databases">
        <title>Comparative genomics of wheat-associated soil bacteria to identify genetic determinants of phenazine resistance.</title>
        <authorList>
            <person name="Mouncey N."/>
        </authorList>
    </citation>
    <scope>NUCLEOTIDE SEQUENCE [LARGE SCALE GENOMIC DNA]</scope>
    <source>
        <strain evidence="3 4">B2I6</strain>
    </source>
</reference>
<evidence type="ECO:0000313" key="4">
    <source>
        <dbReference type="Proteomes" id="UP001230654"/>
    </source>
</evidence>
<gene>
    <name evidence="3" type="ORF">QF030_000149</name>
</gene>
<evidence type="ECO:0000256" key="1">
    <source>
        <dbReference type="ARBA" id="ARBA00022527"/>
    </source>
</evidence>
<name>A0ABU0NFT7_STRRH</name>
<sequence>MRATPEASHDDGDGRTEPDEHLIRAGYTLGRDDGCIADARQHALAFLDQAEADYLLSVSARTRDLTQLVISELVTNACKHVPGPVLVELRINTRAVDVVVWDSDPTVPAARAADPDRIGQHGLEIVKAITDELFVEQEPVGKRITARASPCTTPRRYHHRRRLTDCSPPPGTARCVPVALPAGRDPDGPRRIGPWFGRSSRELAARQAALCKALRGVDCSLSSSFAFCASPSGCTAPCLSTGTGAGRLPVCDCSGLGVLLGVRALALAAGGSLCVIGPLRPLVARVVQVTKLDSVLLADAA</sequence>
<keyword evidence="4" id="KW-1185">Reference proteome</keyword>
<dbReference type="SUPFAM" id="SSF55874">
    <property type="entry name" value="ATPase domain of HSP90 chaperone/DNA topoisomerase II/histidine kinase"/>
    <property type="match status" value="1"/>
</dbReference>
<dbReference type="PANTHER" id="PTHR35526">
    <property type="entry name" value="ANTI-SIGMA-F FACTOR RSBW-RELATED"/>
    <property type="match status" value="1"/>
</dbReference>
<dbReference type="Gene3D" id="3.30.750.24">
    <property type="entry name" value="STAS domain"/>
    <property type="match status" value="1"/>
</dbReference>
<feature type="domain" description="Histidine kinase/HSP90-like ATPase" evidence="2">
    <location>
        <begin position="57"/>
        <end position="147"/>
    </location>
</feature>
<dbReference type="InterPro" id="IPR050267">
    <property type="entry name" value="Anti-sigma-factor_SerPK"/>
</dbReference>
<keyword evidence="1" id="KW-0808">Transferase</keyword>
<dbReference type="PANTHER" id="PTHR35526:SF3">
    <property type="entry name" value="ANTI-SIGMA-F FACTOR RSBW"/>
    <property type="match status" value="1"/>
</dbReference>
<accession>A0ABU0NFT7</accession>
<keyword evidence="1" id="KW-0723">Serine/threonine-protein kinase</keyword>
<organism evidence="3 4">
    <name type="scientific">Streptomyces rishiriensis</name>
    <dbReference type="NCBI Taxonomy" id="68264"/>
    <lineage>
        <taxon>Bacteria</taxon>
        <taxon>Bacillati</taxon>
        <taxon>Actinomycetota</taxon>
        <taxon>Actinomycetes</taxon>
        <taxon>Kitasatosporales</taxon>
        <taxon>Streptomycetaceae</taxon>
        <taxon>Streptomyces</taxon>
    </lineage>
</organism>
<dbReference type="InterPro" id="IPR036890">
    <property type="entry name" value="HATPase_C_sf"/>
</dbReference>
<comment type="caution">
    <text evidence="3">The sequence shown here is derived from an EMBL/GenBank/DDBJ whole genome shotgun (WGS) entry which is preliminary data.</text>
</comment>
<protein>
    <submittedName>
        <fullName evidence="3">Anti-sigma regulatory factor (Ser/Thr protein kinase)</fullName>
    </submittedName>
</protein>
<dbReference type="EMBL" id="JAUSWV010000001">
    <property type="protein sequence ID" value="MDQ0577971.1"/>
    <property type="molecule type" value="Genomic_DNA"/>
</dbReference>
<dbReference type="CDD" id="cd16936">
    <property type="entry name" value="HATPase_RsbW-like"/>
    <property type="match status" value="1"/>
</dbReference>
<proteinExistence type="predicted"/>
<dbReference type="Proteomes" id="UP001230654">
    <property type="component" value="Unassembled WGS sequence"/>
</dbReference>
<dbReference type="InterPro" id="IPR036513">
    <property type="entry name" value="STAS_dom_sf"/>
</dbReference>
<evidence type="ECO:0000259" key="2">
    <source>
        <dbReference type="Pfam" id="PF13581"/>
    </source>
</evidence>
<keyword evidence="1" id="KW-0418">Kinase</keyword>
<dbReference type="InterPro" id="IPR003594">
    <property type="entry name" value="HATPase_dom"/>
</dbReference>
<dbReference type="Gene3D" id="3.30.565.10">
    <property type="entry name" value="Histidine kinase-like ATPase, C-terminal domain"/>
    <property type="match status" value="1"/>
</dbReference>
<evidence type="ECO:0000313" key="3">
    <source>
        <dbReference type="EMBL" id="MDQ0577971.1"/>
    </source>
</evidence>
<dbReference type="Pfam" id="PF13581">
    <property type="entry name" value="HATPase_c_2"/>
    <property type="match status" value="1"/>
</dbReference>